<dbReference type="GO" id="GO:0005509">
    <property type="term" value="F:calcium ion binding"/>
    <property type="evidence" value="ECO:0007669"/>
    <property type="project" value="InterPro"/>
</dbReference>
<feature type="compositionally biased region" description="Basic and acidic residues" evidence="8">
    <location>
        <begin position="1"/>
        <end position="15"/>
    </location>
</feature>
<dbReference type="InterPro" id="IPR003995">
    <property type="entry name" value="RTX_toxin_determinant-A"/>
</dbReference>
<evidence type="ECO:0000256" key="6">
    <source>
        <dbReference type="ARBA" id="ARBA00023026"/>
    </source>
</evidence>
<dbReference type="Proteomes" id="UP000051681">
    <property type="component" value="Unassembled WGS sequence"/>
</dbReference>
<feature type="domain" description="DUF6923" evidence="9">
    <location>
        <begin position="340"/>
        <end position="541"/>
    </location>
</feature>
<evidence type="ECO:0000256" key="3">
    <source>
        <dbReference type="ARBA" id="ARBA00022525"/>
    </source>
</evidence>
<dbReference type="Pfam" id="PF00353">
    <property type="entry name" value="HemolysinCabind"/>
    <property type="match status" value="4"/>
</dbReference>
<keyword evidence="7" id="KW-0472">Membrane</keyword>
<dbReference type="PRINTS" id="PR01488">
    <property type="entry name" value="RTXTOXINA"/>
</dbReference>
<dbReference type="EC" id="5.1.3.-" evidence="10"/>
<dbReference type="InterPro" id="IPR011049">
    <property type="entry name" value="Serralysin-like_metalloprot_C"/>
</dbReference>
<dbReference type="SUPFAM" id="SSF51120">
    <property type="entry name" value="beta-Roll"/>
    <property type="match status" value="2"/>
</dbReference>
<evidence type="ECO:0000256" key="7">
    <source>
        <dbReference type="ARBA" id="ARBA00023136"/>
    </source>
</evidence>
<dbReference type="PRINTS" id="PR00313">
    <property type="entry name" value="CABNDNGRPT"/>
</dbReference>
<dbReference type="STRING" id="340021.TM5383_03053"/>
<dbReference type="GO" id="GO:0016020">
    <property type="term" value="C:membrane"/>
    <property type="evidence" value="ECO:0007669"/>
    <property type="project" value="UniProtKB-SubCell"/>
</dbReference>
<keyword evidence="10" id="KW-0413">Isomerase</keyword>
<evidence type="ECO:0000256" key="1">
    <source>
        <dbReference type="ARBA" id="ARBA00004370"/>
    </source>
</evidence>
<keyword evidence="5" id="KW-0677">Repeat</keyword>
<feature type="region of interest" description="Disordered" evidence="8">
    <location>
        <begin position="1"/>
        <end position="35"/>
    </location>
</feature>
<evidence type="ECO:0000313" key="10">
    <source>
        <dbReference type="EMBL" id="CUH85810.1"/>
    </source>
</evidence>
<keyword evidence="4" id="KW-0800">Toxin</keyword>
<accession>A0A0P1H4X0</accession>
<keyword evidence="11" id="KW-1185">Reference proteome</keyword>
<reference evidence="10 11" key="1">
    <citation type="submission" date="2015-09" db="EMBL/GenBank/DDBJ databases">
        <authorList>
            <consortium name="Swine Surveillance"/>
        </authorList>
    </citation>
    <scope>NUCLEOTIDE SEQUENCE [LARGE SCALE GENOMIC DNA]</scope>
    <source>
        <strain evidence="10 11">CECT 8383</strain>
    </source>
</reference>
<dbReference type="InterPro" id="IPR001343">
    <property type="entry name" value="Hemolysn_Ca-bd"/>
</dbReference>
<evidence type="ECO:0000256" key="4">
    <source>
        <dbReference type="ARBA" id="ARBA00022656"/>
    </source>
</evidence>
<dbReference type="Gene3D" id="2.150.10.10">
    <property type="entry name" value="Serralysin-like metalloprotease, C-terminal"/>
    <property type="match status" value="2"/>
</dbReference>
<sequence length="766" mass="80525">MSMNERDPKSDEVKEFIGTTDDDQLSDGAQNEQGQTLRERLAQVDKVNGHAGDDNISTGQGNDLAAGDMVGDEWAYVDGKWVYNPAALQVSDVGTTRSYDDDIRTGDGDDVLLGNGGNDTLSAGRGDDVLNAGRGNDLAYGGEGDDLVNLEQGNDTAEGGLGADTINAGDGDDVVYGDLRGGNILSADGDGLTSFSQYGESAGWVMEDQDGIETISQSANTVAGESYTISFELAANLSGGHGCGKVEVLWNGEVVSVVETTTGVYETHQVEVTSTGQEGQLSFRAVPPEGAVAYDFSGPVASYEKITTLNGQEVEVAGFAPGQSTLYQVINGQLKAFDPDARTYVDVGDPPGFKINAVGFNAEDDLIYGVAKSNGVDALGNPVRSTDTVMIDANGDAFRVGDGFYGDYVGDFDDSGNLWTFHTTLDRISVVDVDNRDADGNPEIQHFHLPRGLFTDRTYDLAYNSEDGHFYAVVSPGKNGEAGKVVQIDVSEVAAGGHPTFNEVPITGTLYGDTMESGMASGAYGAVFLDGDGNLYYGLNRGDHDLDGSTAAQGGIFRVEVDWDTGQAYSEFMSEAQSTGSNDGTVDPRSADAFTDIDADSPVLLRNPQLIQSDGGNDDLRGGAGNDQMFGNAGDDTLHGGEGADRLSGNQGNDNMSGGTGADTLTGGSGDDHLWGGNWRGDGTTDTFVVSHDAGRDIIHDFETDHDRIDLSAYGLDYAEVEAALSDRGWATELDLSALAGDGSVGDRLLLKSVDVDDLDESNFIL</sequence>
<proteinExistence type="predicted"/>
<feature type="region of interest" description="Disordered" evidence="8">
    <location>
        <begin position="574"/>
        <end position="677"/>
    </location>
</feature>
<dbReference type="InterPro" id="IPR054215">
    <property type="entry name" value="DUF6923"/>
</dbReference>
<keyword evidence="3" id="KW-0964">Secreted</keyword>
<feature type="compositionally biased region" description="Basic and acidic residues" evidence="8">
    <location>
        <begin position="636"/>
        <end position="645"/>
    </location>
</feature>
<dbReference type="OrthoDB" id="8479154at2"/>
<dbReference type="AlphaFoldDB" id="A0A0P1H4X0"/>
<keyword evidence="6" id="KW-0843">Virulence</keyword>
<feature type="compositionally biased region" description="Polar residues" evidence="8">
    <location>
        <begin position="575"/>
        <end position="584"/>
    </location>
</feature>
<dbReference type="GO" id="GO:0090729">
    <property type="term" value="F:toxin activity"/>
    <property type="evidence" value="ECO:0007669"/>
    <property type="project" value="UniProtKB-KW"/>
</dbReference>
<evidence type="ECO:0000259" key="9">
    <source>
        <dbReference type="Pfam" id="PF21959"/>
    </source>
</evidence>
<dbReference type="InterPro" id="IPR050557">
    <property type="entry name" value="RTX_toxin/Mannuronan_C5-epim"/>
</dbReference>
<dbReference type="PANTHER" id="PTHR38340:SF1">
    <property type="entry name" value="S-LAYER PROTEIN"/>
    <property type="match status" value="1"/>
</dbReference>
<name>A0A0P1H4X0_9RHOB</name>
<feature type="compositionally biased region" description="Polar residues" evidence="8">
    <location>
        <begin position="648"/>
        <end position="657"/>
    </location>
</feature>
<dbReference type="PANTHER" id="PTHR38340">
    <property type="entry name" value="S-LAYER PROTEIN"/>
    <property type="match status" value="1"/>
</dbReference>
<comment type="subcellular location">
    <subcellularLocation>
        <location evidence="1">Membrane</location>
    </subcellularLocation>
    <subcellularLocation>
        <location evidence="2">Secreted</location>
    </subcellularLocation>
</comment>
<dbReference type="GO" id="GO:0005576">
    <property type="term" value="C:extracellular region"/>
    <property type="evidence" value="ECO:0007669"/>
    <property type="project" value="UniProtKB-SubCell"/>
</dbReference>
<organism evidence="10 11">
    <name type="scientific">Thalassovita mediterranea</name>
    <dbReference type="NCBI Taxonomy" id="340021"/>
    <lineage>
        <taxon>Bacteria</taxon>
        <taxon>Pseudomonadati</taxon>
        <taxon>Pseudomonadota</taxon>
        <taxon>Alphaproteobacteria</taxon>
        <taxon>Rhodobacterales</taxon>
        <taxon>Roseobacteraceae</taxon>
        <taxon>Thalassovita</taxon>
    </lineage>
</organism>
<evidence type="ECO:0000256" key="8">
    <source>
        <dbReference type="SAM" id="MobiDB-lite"/>
    </source>
</evidence>
<feature type="region of interest" description="Disordered" evidence="8">
    <location>
        <begin position="104"/>
        <end position="128"/>
    </location>
</feature>
<evidence type="ECO:0000313" key="11">
    <source>
        <dbReference type="Proteomes" id="UP000051681"/>
    </source>
</evidence>
<dbReference type="GO" id="GO:0016853">
    <property type="term" value="F:isomerase activity"/>
    <property type="evidence" value="ECO:0007669"/>
    <property type="project" value="UniProtKB-KW"/>
</dbReference>
<protein>
    <submittedName>
        <fullName evidence="10">Poly(Beta-D-mannuronate) C5 epimerase 1</fullName>
        <ecNumber evidence="10">5.1.3.-</ecNumber>
    </submittedName>
</protein>
<dbReference type="Pfam" id="PF21959">
    <property type="entry name" value="DUF6923"/>
    <property type="match status" value="1"/>
</dbReference>
<dbReference type="EMBL" id="CYSF01000018">
    <property type="protein sequence ID" value="CUH85810.1"/>
    <property type="molecule type" value="Genomic_DNA"/>
</dbReference>
<gene>
    <name evidence="10" type="primary">algE1</name>
    <name evidence="10" type="ORF">TM5383_03053</name>
</gene>
<evidence type="ECO:0000256" key="2">
    <source>
        <dbReference type="ARBA" id="ARBA00004613"/>
    </source>
</evidence>
<evidence type="ECO:0000256" key="5">
    <source>
        <dbReference type="ARBA" id="ARBA00022737"/>
    </source>
</evidence>
<dbReference type="RefSeq" id="WP_143570273.1">
    <property type="nucleotide sequence ID" value="NZ_CYSF01000018.1"/>
</dbReference>